<evidence type="ECO:0000256" key="1">
    <source>
        <dbReference type="SAM" id="MobiDB-lite"/>
    </source>
</evidence>
<evidence type="ECO:0000313" key="3">
    <source>
        <dbReference type="Proteomes" id="UP000652176"/>
    </source>
</evidence>
<sequence>MDKQTQKNQHKAAADESRDCGGQPQTARDGGNTEDRESLGTGAPPSNTAPANYITDPTTQDKPDFQLLRCGVDSLYLSYRGELASGWDQRLEGLKRAAQSTEEGQRSNAQVRIGEHLFEVRDKGKGRFAYVLVDNCFHIQLSTGSSSALPLAYVQVSSEMLTALSVTEAEERLRYIINTFGQVKGEAQISRADLFADFLSPIVMDSWAQNSWITRAAKIWIHYEKRKFTGWSIGLGGAMGCRLYDKTKELEKSKKDYLKPLWSALGRQEGQSVWRLEFEFKRDALKELGVSSVDQLRESLPGLWAYATASWLRLTIPNPDDENQSRWPSHPLWDALSAIPWNDRTDQPLARVRKERLPSDESLFVNGLGGLTSFMAAHGMTDLGEGFGEFLAHANRFHSNRERTTGKTFIGYVSDKVNAKARKYNTLKNESSESRREDEERKREEARQYKKVKDGE</sequence>
<evidence type="ECO:0008006" key="4">
    <source>
        <dbReference type="Google" id="ProtNLM"/>
    </source>
</evidence>
<dbReference type="RefSeq" id="WP_192374705.1">
    <property type="nucleotide sequence ID" value="NZ_CAJHIV010000001.1"/>
</dbReference>
<dbReference type="EMBL" id="JACXSS010000001">
    <property type="protein sequence ID" value="MBD9356346.1"/>
    <property type="molecule type" value="Genomic_DNA"/>
</dbReference>
<proteinExistence type="predicted"/>
<feature type="region of interest" description="Disordered" evidence="1">
    <location>
        <begin position="423"/>
        <end position="456"/>
    </location>
</feature>
<reference evidence="2 3" key="1">
    <citation type="submission" date="2020-09" db="EMBL/GenBank/DDBJ databases">
        <title>Methylomonas albis sp. nov. and Methylomonas fluvii sp. nov.: Two cold-adapted methanotrophs from the River Elbe and an amended description of Methylovulum psychrotolerans strain Eb1.</title>
        <authorList>
            <person name="Bussmann I.K."/>
            <person name="Klings K.-W."/>
            <person name="Warnstedt J."/>
            <person name="Hoppert M."/>
            <person name="Saborowski A."/>
            <person name="Horn F."/>
            <person name="Liebner S."/>
        </authorList>
    </citation>
    <scope>NUCLEOTIDE SEQUENCE [LARGE SCALE GENOMIC DNA]</scope>
    <source>
        <strain evidence="2 3">EbA</strain>
    </source>
</reference>
<feature type="region of interest" description="Disordered" evidence="1">
    <location>
        <begin position="1"/>
        <end position="60"/>
    </location>
</feature>
<evidence type="ECO:0000313" key="2">
    <source>
        <dbReference type="EMBL" id="MBD9356346.1"/>
    </source>
</evidence>
<comment type="caution">
    <text evidence="2">The sequence shown here is derived from an EMBL/GenBank/DDBJ whole genome shotgun (WGS) entry which is preliminary data.</text>
</comment>
<dbReference type="Proteomes" id="UP000652176">
    <property type="component" value="Unassembled WGS sequence"/>
</dbReference>
<keyword evidence="3" id="KW-1185">Reference proteome</keyword>
<gene>
    <name evidence="2" type="ORF">IE877_10665</name>
</gene>
<feature type="compositionally biased region" description="Basic and acidic residues" evidence="1">
    <location>
        <begin position="430"/>
        <end position="456"/>
    </location>
</feature>
<accession>A0ABR9D0K6</accession>
<protein>
    <recommendedName>
        <fullName evidence="4">Replication initiation factor</fullName>
    </recommendedName>
</protein>
<organism evidence="2 3">
    <name type="scientific">Methylomonas albis</name>
    <dbReference type="NCBI Taxonomy" id="1854563"/>
    <lineage>
        <taxon>Bacteria</taxon>
        <taxon>Pseudomonadati</taxon>
        <taxon>Pseudomonadota</taxon>
        <taxon>Gammaproteobacteria</taxon>
        <taxon>Methylococcales</taxon>
        <taxon>Methylococcaceae</taxon>
        <taxon>Methylomonas</taxon>
    </lineage>
</organism>
<feature type="compositionally biased region" description="Polar residues" evidence="1">
    <location>
        <begin position="44"/>
        <end position="58"/>
    </location>
</feature>
<name>A0ABR9D0K6_9GAMM</name>